<dbReference type="AlphaFoldDB" id="A0AA97NTG7"/>
<reference evidence="3" key="1">
    <citation type="journal article" date="2012" name="PLoS Genet.">
        <title>Comparative analysis of the genomes of two field isolates of the rice blast fungus Magnaporthe oryzae.</title>
        <authorList>
            <person name="Xue M."/>
            <person name="Yang J."/>
            <person name="Li Z."/>
            <person name="Hu S."/>
            <person name="Yao N."/>
            <person name="Dean R.A."/>
            <person name="Zhao W."/>
            <person name="Shen M."/>
            <person name="Zhang H."/>
            <person name="Li C."/>
            <person name="Liu L."/>
            <person name="Cao L."/>
            <person name="Xu X."/>
            <person name="Xing Y."/>
            <person name="Hsiang T."/>
            <person name="Zhang Z."/>
            <person name="Xu J.R."/>
            <person name="Peng Y.L."/>
        </authorList>
    </citation>
    <scope>NUCLEOTIDE SEQUENCE</scope>
    <source>
        <strain evidence="3">Y34</strain>
    </source>
</reference>
<dbReference type="Proteomes" id="UP000011086">
    <property type="component" value="Unassembled WGS sequence"/>
</dbReference>
<gene>
    <name evidence="3" type="ORF">OOU_Y34scaffold00671g2</name>
</gene>
<dbReference type="EMBL" id="JH792855">
    <property type="protein sequence ID" value="ELQ36013.1"/>
    <property type="molecule type" value="Genomic_DNA"/>
</dbReference>
<sequence length="335" mass="35561">MKASNTLVALCVATAATEAYVITIYSVENCQGTGKRINVYDNSCSVPNFPGGAQSVRVEKYGAGAQKARFYRNNACVGNLTADPGTPASRTTSTPVCEDRSAKKPPLRVCVLQNPNPEPGLQRKPGPWMERKNGRGPGEAKAGPRRALLYIKYTTPRTERGRKASISGAEAGSNKAPDELGGRARMGEARARPQRRPGKALDEKHLEKVLYVDGSGALSTTTFSTAITAITATTATNPPACSANLYIYIQNVLCWEGPWAGKEAVWGPDDTKPYCRKASIRHPAHSGGQGPDVLHGRGRMAEAKGRPQRRPGPGWAGRVDADGGGQGRPAAAARA</sequence>
<accession>A0AA97NTG7</accession>
<proteinExistence type="predicted"/>
<feature type="compositionally biased region" description="Basic and acidic residues" evidence="1">
    <location>
        <begin position="176"/>
        <end position="191"/>
    </location>
</feature>
<evidence type="ECO:0000256" key="2">
    <source>
        <dbReference type="SAM" id="SignalP"/>
    </source>
</evidence>
<feature type="signal peptide" evidence="2">
    <location>
        <begin position="1"/>
        <end position="19"/>
    </location>
</feature>
<protein>
    <submittedName>
        <fullName evidence="3">Uncharacterized protein</fullName>
    </submittedName>
</protein>
<organism evidence="3">
    <name type="scientific">Pyricularia oryzae (strain Y34)</name>
    <name type="common">Rice blast fungus</name>
    <name type="synonym">Magnaporthe oryzae</name>
    <dbReference type="NCBI Taxonomy" id="1143189"/>
    <lineage>
        <taxon>Eukaryota</taxon>
        <taxon>Fungi</taxon>
        <taxon>Dikarya</taxon>
        <taxon>Ascomycota</taxon>
        <taxon>Pezizomycotina</taxon>
        <taxon>Sordariomycetes</taxon>
        <taxon>Sordariomycetidae</taxon>
        <taxon>Magnaporthales</taxon>
        <taxon>Pyriculariaceae</taxon>
        <taxon>Pyricularia</taxon>
    </lineage>
</organism>
<feature type="chain" id="PRO_5041714105" evidence="2">
    <location>
        <begin position="20"/>
        <end position="335"/>
    </location>
</feature>
<feature type="region of interest" description="Disordered" evidence="1">
    <location>
        <begin position="159"/>
        <end position="199"/>
    </location>
</feature>
<name>A0AA97NTG7_PYRO3</name>
<feature type="region of interest" description="Disordered" evidence="1">
    <location>
        <begin position="110"/>
        <end position="147"/>
    </location>
</feature>
<feature type="region of interest" description="Disordered" evidence="1">
    <location>
        <begin position="280"/>
        <end position="335"/>
    </location>
</feature>
<evidence type="ECO:0000313" key="3">
    <source>
        <dbReference type="EMBL" id="ELQ36013.1"/>
    </source>
</evidence>
<keyword evidence="2" id="KW-0732">Signal</keyword>
<evidence type="ECO:0000256" key="1">
    <source>
        <dbReference type="SAM" id="MobiDB-lite"/>
    </source>
</evidence>